<sequence length="440" mass="50577">MTAQLHAEQPSFTEVIKQLNSLLKAKDYIAAYQYGDDQTFEYGGDPEFDLLVGLAAYGSEKYQEAVFAFERVLLTKPGSYLSRYYLASSYLKVDNLHAAAAELERLLTRPLTQTQREKTEALHNRVERILVNRNLTWYQQVSSSIAYDNNVNSGTDQKTITLPNIGEIQLFDTSRATRDLSYSVNYMAGYQHPISQYQWLKIDVLASYFGYAQQTQYQRFQAGFNLAYEQELLRGKVSVAGFSRPLWREVEQATSVEDLTGNVEKEIGPYRTENGISLFFQKNTSRKTSYRLGGNYSKIANDVNPQLDMTRTKISGSFQYKTKLLHTIIGHWQQDVTDDQASNYNSKDTMGVTYQVTWPITNTLVSNSYIMVENHKYDDEHPLFKEVRDEVMTALSSQLLFNSSDKLQLKLSINVQNKESNVELFSYDRLEVAGSWQYRF</sequence>
<dbReference type="RefSeq" id="WP_272180884.1">
    <property type="nucleotide sequence ID" value="NZ_JAQOMS010000002.1"/>
</dbReference>
<keyword evidence="2" id="KW-0449">Lipoprotein</keyword>
<dbReference type="InterPro" id="IPR011990">
    <property type="entry name" value="TPR-like_helical_dom_sf"/>
</dbReference>
<reference evidence="2 3" key="1">
    <citation type="submission" date="2023-01" db="EMBL/GenBank/DDBJ databases">
        <title>Psychrosphaera sp. nov., isolated from marine algae.</title>
        <authorList>
            <person name="Bayburt H."/>
            <person name="Choi B.J."/>
            <person name="Kim J.M."/>
            <person name="Choi D.G."/>
            <person name="Jeon C.O."/>
        </authorList>
    </citation>
    <scope>NUCLEOTIDE SEQUENCE [LARGE SCALE GENOMIC DNA]</scope>
    <source>
        <strain evidence="2 3">G1-22</strain>
    </source>
</reference>
<organism evidence="2 3">
    <name type="scientific">Psychrosphaera algicola</name>
    <dbReference type="NCBI Taxonomy" id="3023714"/>
    <lineage>
        <taxon>Bacteria</taxon>
        <taxon>Pseudomonadati</taxon>
        <taxon>Pseudomonadota</taxon>
        <taxon>Gammaproteobacteria</taxon>
        <taxon>Alteromonadales</taxon>
        <taxon>Pseudoalteromonadaceae</taxon>
        <taxon>Psychrosphaera</taxon>
    </lineage>
</organism>
<dbReference type="Proteomes" id="UP001528411">
    <property type="component" value="Unassembled WGS sequence"/>
</dbReference>
<dbReference type="Gene3D" id="1.25.40.10">
    <property type="entry name" value="Tetratricopeptide repeat domain"/>
    <property type="match status" value="1"/>
</dbReference>
<protein>
    <submittedName>
        <fullName evidence="2">Surface lipoprotein assembly modifier</fullName>
    </submittedName>
</protein>
<gene>
    <name evidence="2" type="ORF">PN838_12565</name>
</gene>
<name>A0ABT5FD34_9GAMM</name>
<dbReference type="SUPFAM" id="SSF48452">
    <property type="entry name" value="TPR-like"/>
    <property type="match status" value="1"/>
</dbReference>
<evidence type="ECO:0000259" key="1">
    <source>
        <dbReference type="Pfam" id="PF04575"/>
    </source>
</evidence>
<feature type="domain" description="Surface lipoprotein assembly modifier C-terminal" evidence="1">
    <location>
        <begin position="137"/>
        <end position="432"/>
    </location>
</feature>
<dbReference type="EMBL" id="JAQOMS010000002">
    <property type="protein sequence ID" value="MDC2889456.1"/>
    <property type="molecule type" value="Genomic_DNA"/>
</dbReference>
<dbReference type="Pfam" id="PF04575">
    <property type="entry name" value="SlipAM"/>
    <property type="match status" value="1"/>
</dbReference>
<keyword evidence="3" id="KW-1185">Reference proteome</keyword>
<proteinExistence type="predicted"/>
<dbReference type="InterPro" id="IPR007655">
    <property type="entry name" value="Slam_C"/>
</dbReference>
<evidence type="ECO:0000313" key="2">
    <source>
        <dbReference type="EMBL" id="MDC2889456.1"/>
    </source>
</evidence>
<accession>A0ABT5FD34</accession>
<comment type="caution">
    <text evidence="2">The sequence shown here is derived from an EMBL/GenBank/DDBJ whole genome shotgun (WGS) entry which is preliminary data.</text>
</comment>
<evidence type="ECO:0000313" key="3">
    <source>
        <dbReference type="Proteomes" id="UP001528411"/>
    </source>
</evidence>